<dbReference type="OrthoDB" id="9217007at2759"/>
<feature type="coiled-coil region" evidence="4">
    <location>
        <begin position="85"/>
        <end position="179"/>
    </location>
</feature>
<dbReference type="PANTHER" id="PTHR28664:SF2">
    <property type="entry name" value="BRAIN-ENRICHED GUANYLATE KINASE-ASSOCIATED PROTEIN"/>
    <property type="match status" value="1"/>
</dbReference>
<feature type="region of interest" description="Disordered" evidence="5">
    <location>
        <begin position="281"/>
        <end position="320"/>
    </location>
</feature>
<keyword evidence="4" id="KW-0175">Coiled coil</keyword>
<sequence length="655" mass="72132">MWTGGRRPGRLRRAASAADMEKLRLRSPWVPSCLGESRVLQGRLARSSPSLWDSTTQEQKVDLRKRLTYTTHKLEKLENDFDSTRHYLEVELRRAQEELEKVTEKLLGIQGSYTSLQRVNQELEEKVYLMRKRHEEEKRALNHEIMTLKDHLLEAKITIQKLSEENERYRKDCNLAAQLLQCSQNYGKVFKVSELPLDFQERVNRHLEQHSCGLPSQLCYADTVPACIVAKVLEKPDPCGLSDAPAGGLPCPAEAGKPAPRPLYKEDLYCSDAALYCPEERREDRRPSVDASVSEAGYLPAQNSTDSAADEEEPEREAAAYPESYRHEAFASGYAASCGYAASLPTSSSYSSFSAASEEKEHAQTSMLTASQQAVYLNNRDELFRRKPPTIVYECSTRFGQPPAPVVPPAPPAHPVPPMVPMPPLQAGMPAHFGRTYAPYAGDTFRFPAPVDNHPPLAPPNLWSLRAKAVTTRFPGDDLRGQWRAPSVEDIGAYSYPARNASRMVPGSFEHYYGGGGVSPGKVESSASPLYASYKADSFSEGDDLSQGHLADPCFLRACGELSLSPSRSDDPLPSYAPSEGDGDRLGVQLCGEGSSPEPDHGSRDSLERSSADASPEMHPAACLSPQQAFPRNGGPGLSRKDSLTKAQLYGTLLN</sequence>
<dbReference type="EMBL" id="ABDC03003565">
    <property type="status" value="NOT_ANNOTATED_CDS"/>
    <property type="molecule type" value="Genomic_DNA"/>
</dbReference>
<accession>A0A8B7F4I2</accession>
<evidence type="ECO:0000313" key="6">
    <source>
        <dbReference type="Ensembl" id="ENSMICP00000046556.1"/>
    </source>
</evidence>
<dbReference type="GO" id="GO:0045202">
    <property type="term" value="C:synapse"/>
    <property type="evidence" value="ECO:0007669"/>
    <property type="project" value="TreeGrafter"/>
</dbReference>
<dbReference type="Proteomes" id="UP000694394">
    <property type="component" value="Chromosome 3"/>
</dbReference>
<dbReference type="GeneTree" id="ENSGT00940000161760"/>
<comment type="subcellular location">
    <subcellularLocation>
        <location evidence="1">Membrane</location>
        <topology evidence="1">Peripheral membrane protein</topology>
    </subcellularLocation>
</comment>
<dbReference type="Ensembl" id="ENSMICT00000068618.1">
    <property type="protein sequence ID" value="ENSMICP00000046556.1"/>
    <property type="gene ID" value="ENSMICG00000046886.1"/>
</dbReference>
<evidence type="ECO:0000256" key="5">
    <source>
        <dbReference type="SAM" id="MobiDB-lite"/>
    </source>
</evidence>
<gene>
    <name evidence="6" type="primary">BEGAIN</name>
</gene>
<feature type="compositionally biased region" description="Basic and acidic residues" evidence="5">
    <location>
        <begin position="598"/>
        <end position="611"/>
    </location>
</feature>
<dbReference type="InterPro" id="IPR043441">
    <property type="entry name" value="Tjap1/BEGAIN"/>
</dbReference>
<keyword evidence="2" id="KW-0597">Phosphoprotein</keyword>
<reference evidence="6" key="1">
    <citation type="submission" date="2016-12" db="EMBL/GenBank/DDBJ databases">
        <title>Mouse lemur reference genome and diversity panel.</title>
        <authorList>
            <person name="Harris R."/>
            <person name="Larsen P."/>
            <person name="Liu Y."/>
            <person name="Hughes D.S."/>
            <person name="Murali S."/>
            <person name="Raveendran M."/>
            <person name="Korchina V."/>
            <person name="Wang M."/>
            <person name="Jhangiani S."/>
            <person name="Bandaranaike D."/>
            <person name="Bellair M."/>
            <person name="Blankenburg K."/>
            <person name="Chao H."/>
            <person name="Dahdouli M."/>
            <person name="Dinh H."/>
            <person name="Doddapaneni H."/>
            <person name="English A."/>
            <person name="Firestine M."/>
            <person name="Gnanaolivu R."/>
            <person name="Gross S."/>
            <person name="Hernandez B."/>
            <person name="Javaid M."/>
            <person name="Jayaseelan J."/>
            <person name="Jones J."/>
            <person name="Khan Z."/>
            <person name="Kovar C."/>
            <person name="Kurapati P."/>
            <person name="Le B."/>
            <person name="Lee S."/>
            <person name="Li M."/>
            <person name="Mathew T."/>
            <person name="Narasimhan A."/>
            <person name="Ngo D."/>
            <person name="Nguyen L."/>
            <person name="Okwuonu G."/>
            <person name="Ongeri F."/>
            <person name="Osuji N."/>
            <person name="Pu L.-L."/>
            <person name="Puazo M."/>
            <person name="Quiroz J."/>
            <person name="Raj R."/>
            <person name="Rajbhandari K."/>
            <person name="Reid J.G."/>
            <person name="Santibanez J."/>
            <person name="Sexton D."/>
            <person name="Skinner E."/>
            <person name="Vee V."/>
            <person name="Weissenberger G."/>
            <person name="Wu Y."/>
            <person name="Xin Y."/>
            <person name="Han Y."/>
            <person name="Campbell C."/>
            <person name="Brown A."/>
            <person name="Sullivan B."/>
            <person name="Shelton J."/>
            <person name="Brown S."/>
            <person name="Dudchenko O."/>
            <person name="Machol I."/>
            <person name="Durand N."/>
            <person name="Shamim M."/>
            <person name="Lieberman A."/>
            <person name="Muzny D.M."/>
            <person name="Richards S."/>
            <person name="Yoder A."/>
            <person name="Worley K.C."/>
            <person name="Rogers J."/>
            <person name="Gibbs R.A."/>
        </authorList>
    </citation>
    <scope>NUCLEOTIDE SEQUENCE [LARGE SCALE GENOMIC DNA]</scope>
</reference>
<dbReference type="EMBL" id="ABDC03003567">
    <property type="status" value="NOT_ANNOTATED_CDS"/>
    <property type="molecule type" value="Genomic_DNA"/>
</dbReference>
<evidence type="ECO:0000313" key="7">
    <source>
        <dbReference type="Proteomes" id="UP000694394"/>
    </source>
</evidence>
<dbReference type="RefSeq" id="XP_012602568.1">
    <property type="nucleotide sequence ID" value="XM_012747114.1"/>
</dbReference>
<name>A0A8B7F4I2_MICMU</name>
<proteinExistence type="predicted"/>
<evidence type="ECO:0000256" key="4">
    <source>
        <dbReference type="SAM" id="Coils"/>
    </source>
</evidence>
<dbReference type="GO" id="GO:0016020">
    <property type="term" value="C:membrane"/>
    <property type="evidence" value="ECO:0007669"/>
    <property type="project" value="UniProtKB-SubCell"/>
</dbReference>
<keyword evidence="3" id="KW-0472">Membrane</keyword>
<evidence type="ECO:0000256" key="1">
    <source>
        <dbReference type="ARBA" id="ARBA00004170"/>
    </source>
</evidence>
<reference evidence="6" key="2">
    <citation type="submission" date="2025-08" db="UniProtKB">
        <authorList>
            <consortium name="Ensembl"/>
        </authorList>
    </citation>
    <scope>IDENTIFICATION</scope>
</reference>
<feature type="region of interest" description="Disordered" evidence="5">
    <location>
        <begin position="566"/>
        <end position="643"/>
    </location>
</feature>
<dbReference type="CTD" id="57596"/>
<organism evidence="6 7">
    <name type="scientific">Microcebus murinus</name>
    <name type="common">Gray mouse lemur</name>
    <name type="synonym">Lemur murinus</name>
    <dbReference type="NCBI Taxonomy" id="30608"/>
    <lineage>
        <taxon>Eukaryota</taxon>
        <taxon>Metazoa</taxon>
        <taxon>Chordata</taxon>
        <taxon>Craniata</taxon>
        <taxon>Vertebrata</taxon>
        <taxon>Euteleostomi</taxon>
        <taxon>Mammalia</taxon>
        <taxon>Eutheria</taxon>
        <taxon>Euarchontoglires</taxon>
        <taxon>Primates</taxon>
        <taxon>Strepsirrhini</taxon>
        <taxon>Lemuriformes</taxon>
        <taxon>Cheirogaleidae</taxon>
        <taxon>Microcebus</taxon>
    </lineage>
</organism>
<dbReference type="PANTHER" id="PTHR28664">
    <property type="entry name" value="TIGHT JUNCTION-ASSOCIATED PROTEIN 1"/>
    <property type="match status" value="1"/>
</dbReference>
<protein>
    <submittedName>
        <fullName evidence="6">Brain enriched guanylate kinase associated</fullName>
    </submittedName>
</protein>
<dbReference type="AlphaFoldDB" id="A0A8B7F4I2"/>
<evidence type="ECO:0000256" key="2">
    <source>
        <dbReference type="ARBA" id="ARBA00022553"/>
    </source>
</evidence>
<reference evidence="6" key="3">
    <citation type="submission" date="2025-09" db="UniProtKB">
        <authorList>
            <consortium name="Ensembl"/>
        </authorList>
    </citation>
    <scope>IDENTIFICATION</scope>
</reference>
<evidence type="ECO:0000256" key="3">
    <source>
        <dbReference type="ARBA" id="ARBA00023136"/>
    </source>
</evidence>
<keyword evidence="7" id="KW-1185">Reference proteome</keyword>
<dbReference type="EMBL" id="ABDC03003566">
    <property type="status" value="NOT_ANNOTATED_CDS"/>
    <property type="molecule type" value="Genomic_DNA"/>
</dbReference>